<organism evidence="2 3">
    <name type="scientific">Rotaria sordida</name>
    <dbReference type="NCBI Taxonomy" id="392033"/>
    <lineage>
        <taxon>Eukaryota</taxon>
        <taxon>Metazoa</taxon>
        <taxon>Spiralia</taxon>
        <taxon>Gnathifera</taxon>
        <taxon>Rotifera</taxon>
        <taxon>Eurotatoria</taxon>
        <taxon>Bdelloidea</taxon>
        <taxon>Philodinida</taxon>
        <taxon>Philodinidae</taxon>
        <taxon>Rotaria</taxon>
    </lineage>
</organism>
<evidence type="ECO:0000313" key="1">
    <source>
        <dbReference type="EMBL" id="CAF1197228.1"/>
    </source>
</evidence>
<gene>
    <name evidence="2" type="ORF">JBS370_LOCUS5680</name>
    <name evidence="1" type="ORF">ZHD862_LOCUS22642</name>
</gene>
<evidence type="ECO:0000313" key="2">
    <source>
        <dbReference type="EMBL" id="CAF3638666.1"/>
    </source>
</evidence>
<sequence>MTLRTDINDVLIGTKGDHSHPPEPKQMEVRKLKHVIKESAKNETTPVPKIYDEETARFCLTSLAIAIVPSQRKISIRIFVLLFLKEIIFTDSSFYKARRLQTPAIPNSQIFDIPDAYTKPLKGEENRFNPLMIQMKASLSTRPKTAKTRAIQQRLDTLYSRYNNSEIGAMKLFDGLSYVVAKKISSKKK</sequence>
<dbReference type="AlphaFoldDB" id="A0A818QCG9"/>
<dbReference type="EMBL" id="CAJNOT010001425">
    <property type="protein sequence ID" value="CAF1197228.1"/>
    <property type="molecule type" value="Genomic_DNA"/>
</dbReference>
<comment type="caution">
    <text evidence="2">The sequence shown here is derived from an EMBL/GenBank/DDBJ whole genome shotgun (WGS) entry which is preliminary data.</text>
</comment>
<proteinExistence type="predicted"/>
<protein>
    <submittedName>
        <fullName evidence="2">Uncharacterized protein</fullName>
    </submittedName>
</protein>
<dbReference type="EMBL" id="CAJOBD010000297">
    <property type="protein sequence ID" value="CAF3638666.1"/>
    <property type="molecule type" value="Genomic_DNA"/>
</dbReference>
<name>A0A818QCG9_9BILA</name>
<accession>A0A818QCG9</accession>
<reference evidence="2" key="1">
    <citation type="submission" date="2021-02" db="EMBL/GenBank/DDBJ databases">
        <authorList>
            <person name="Nowell W R."/>
        </authorList>
    </citation>
    <scope>NUCLEOTIDE SEQUENCE</scope>
</reference>
<dbReference type="Proteomes" id="UP000663864">
    <property type="component" value="Unassembled WGS sequence"/>
</dbReference>
<dbReference type="Proteomes" id="UP000663836">
    <property type="component" value="Unassembled WGS sequence"/>
</dbReference>
<evidence type="ECO:0000313" key="3">
    <source>
        <dbReference type="Proteomes" id="UP000663836"/>
    </source>
</evidence>